<dbReference type="PANTHER" id="PTHR18849">
    <property type="entry name" value="LEUCINE RICH REPEAT PROTEIN"/>
    <property type="match status" value="1"/>
</dbReference>
<keyword evidence="2" id="KW-0677">Repeat</keyword>
<dbReference type="SUPFAM" id="SSF52058">
    <property type="entry name" value="L domain-like"/>
    <property type="match status" value="1"/>
</dbReference>
<dbReference type="PANTHER" id="PTHR18849:SF0">
    <property type="entry name" value="CILIA- AND FLAGELLA-ASSOCIATED PROTEIN 410-RELATED"/>
    <property type="match status" value="1"/>
</dbReference>
<dbReference type="EMBL" id="LR877154">
    <property type="protein sequence ID" value="CAD2218257.1"/>
    <property type="molecule type" value="Genomic_DNA"/>
</dbReference>
<evidence type="ECO:0000313" key="4">
    <source>
        <dbReference type="EMBL" id="CAD2218257.1"/>
    </source>
</evidence>
<feature type="compositionally biased region" description="Basic and acidic residues" evidence="3">
    <location>
        <begin position="524"/>
        <end position="537"/>
    </location>
</feature>
<feature type="region of interest" description="Disordered" evidence="3">
    <location>
        <begin position="429"/>
        <end position="503"/>
    </location>
</feature>
<dbReference type="AlphaFoldDB" id="A0A7G2CGT4"/>
<protein>
    <recommendedName>
        <fullName evidence="6">Leucine Rich repeat</fullName>
    </recommendedName>
</protein>
<evidence type="ECO:0008006" key="6">
    <source>
        <dbReference type="Google" id="ProtNLM"/>
    </source>
</evidence>
<keyword evidence="1" id="KW-0433">Leucine-rich repeat</keyword>
<name>A0A7G2CGT4_9TRYP</name>
<evidence type="ECO:0000313" key="5">
    <source>
        <dbReference type="Proteomes" id="UP000515908"/>
    </source>
</evidence>
<proteinExistence type="predicted"/>
<organism evidence="4 5">
    <name type="scientific">Angomonas deanei</name>
    <dbReference type="NCBI Taxonomy" id="59799"/>
    <lineage>
        <taxon>Eukaryota</taxon>
        <taxon>Discoba</taxon>
        <taxon>Euglenozoa</taxon>
        <taxon>Kinetoplastea</taxon>
        <taxon>Metakinetoplastina</taxon>
        <taxon>Trypanosomatida</taxon>
        <taxon>Trypanosomatidae</taxon>
        <taxon>Strigomonadinae</taxon>
        <taxon>Angomonas</taxon>
    </lineage>
</organism>
<feature type="region of interest" description="Disordered" evidence="3">
    <location>
        <begin position="522"/>
        <end position="566"/>
    </location>
</feature>
<feature type="compositionally biased region" description="Basic and acidic residues" evidence="3">
    <location>
        <begin position="557"/>
        <end position="566"/>
    </location>
</feature>
<dbReference type="Proteomes" id="UP000515908">
    <property type="component" value="Chromosome 10"/>
</dbReference>
<evidence type="ECO:0000256" key="3">
    <source>
        <dbReference type="SAM" id="MobiDB-lite"/>
    </source>
</evidence>
<feature type="region of interest" description="Disordered" evidence="3">
    <location>
        <begin position="304"/>
        <end position="323"/>
    </location>
</feature>
<gene>
    <name evidence="4" type="ORF">ADEAN_000574500</name>
</gene>
<evidence type="ECO:0000256" key="1">
    <source>
        <dbReference type="ARBA" id="ARBA00022614"/>
    </source>
</evidence>
<keyword evidence="5" id="KW-1185">Reference proteome</keyword>
<sequence length="587" mass="63949">MQAATIKLTEDIKKGSAFAHGDVHPSVPDVLEDWLDSKRQVLRLEEEAVSLLPSMDTLPPPVRCDSEAVGMLRTLFDTFFKSLEKLLSCVEKLQNKWGKLTEIDRVELNNCIDQVRRHVIAPEDCYHCFTELNFTEERVECTGSLLTLCNNTEVIRLSSNPALKEVAHLPPHAHTLLACACSVEQIHVESADVLVLGVSYNRLSDLSFLPRLPSLTVLDVSFNHLFDLAAVTEAMRGHPSLLNVRLFGNPISYLDVYRRQVSADCPQIERLDNKIVSYEERKPLDIAKLALQAQSLSKLAVSPRNKSLKGRRKSDKAVAGAPTTEELSEWDTLFHQTLAAAVQLVSASGLDQLAVGKSVCVNHMDDIKPGAPLWEQALDPRLAHPEDVLAASQIQGGGKKQTNKAAHQLPLFECHSSVVLLGTWGEEDEGVAGRGTNRVQGGLPGSGGGRGDRGGRQAAEGGGLCPRHPGYHPGAPGGSLQQRAVPQPRHGRPPAQAFLPLRSCRGQTDVLRRGVYPRAAGAPHYERWGQGKSDQHRGPSPHQRPHGGQHPTGLRAGRGDAKSARGDVDVLSHRFIRAGASHHRVTG</sequence>
<reference evidence="4 5" key="1">
    <citation type="submission" date="2020-08" db="EMBL/GenBank/DDBJ databases">
        <authorList>
            <person name="Newling K."/>
            <person name="Davey J."/>
            <person name="Forrester S."/>
        </authorList>
    </citation>
    <scope>NUCLEOTIDE SEQUENCE [LARGE SCALE GENOMIC DNA]</scope>
    <source>
        <strain evidence="5">Crithidia deanei Carvalho (ATCC PRA-265)</strain>
    </source>
</reference>
<accession>A0A7G2CGT4</accession>
<dbReference type="VEuPathDB" id="TriTrypDB:ADEAN_000574500"/>
<evidence type="ECO:0000256" key="2">
    <source>
        <dbReference type="ARBA" id="ARBA00022737"/>
    </source>
</evidence>
<dbReference type="GO" id="GO:0005737">
    <property type="term" value="C:cytoplasm"/>
    <property type="evidence" value="ECO:0007669"/>
    <property type="project" value="TreeGrafter"/>
</dbReference>
<dbReference type="Gene3D" id="3.80.10.10">
    <property type="entry name" value="Ribonuclease Inhibitor"/>
    <property type="match status" value="1"/>
</dbReference>
<dbReference type="InterPro" id="IPR032675">
    <property type="entry name" value="LRR_dom_sf"/>
</dbReference>